<organism evidence="1">
    <name type="scientific">marine sediment metagenome</name>
    <dbReference type="NCBI Taxonomy" id="412755"/>
    <lineage>
        <taxon>unclassified sequences</taxon>
        <taxon>metagenomes</taxon>
        <taxon>ecological metagenomes</taxon>
    </lineage>
</organism>
<sequence length="108" mass="12671">MEENPHWKCINPGCRHEWASRGWRPKNLRCPKCHSSYVLEKAVFNEAVAEDRKVLDYADANADTKVMVRYEVYVNALGNVVRKLFPMLPFSPFQVIYEEALKERQNLN</sequence>
<gene>
    <name evidence="1" type="ORF">S12H4_37883</name>
</gene>
<comment type="caution">
    <text evidence="1">The sequence shown here is derived from an EMBL/GenBank/DDBJ whole genome shotgun (WGS) entry which is preliminary data.</text>
</comment>
<proteinExistence type="predicted"/>
<accession>X1TBD6</accession>
<protein>
    <submittedName>
        <fullName evidence="1">Uncharacterized protein</fullName>
    </submittedName>
</protein>
<name>X1TBD6_9ZZZZ</name>
<dbReference type="AlphaFoldDB" id="X1TBD6"/>
<dbReference type="EMBL" id="BARW01022754">
    <property type="protein sequence ID" value="GAI88686.1"/>
    <property type="molecule type" value="Genomic_DNA"/>
</dbReference>
<reference evidence="1" key="1">
    <citation type="journal article" date="2014" name="Front. Microbiol.">
        <title>High frequency of phylogenetically diverse reductive dehalogenase-homologous genes in deep subseafloor sedimentary metagenomes.</title>
        <authorList>
            <person name="Kawai M."/>
            <person name="Futagami T."/>
            <person name="Toyoda A."/>
            <person name="Takaki Y."/>
            <person name="Nishi S."/>
            <person name="Hori S."/>
            <person name="Arai W."/>
            <person name="Tsubouchi T."/>
            <person name="Morono Y."/>
            <person name="Uchiyama I."/>
            <person name="Ito T."/>
            <person name="Fujiyama A."/>
            <person name="Inagaki F."/>
            <person name="Takami H."/>
        </authorList>
    </citation>
    <scope>NUCLEOTIDE SEQUENCE</scope>
    <source>
        <strain evidence="1">Expedition CK06-06</strain>
    </source>
</reference>
<evidence type="ECO:0000313" key="1">
    <source>
        <dbReference type="EMBL" id="GAI88686.1"/>
    </source>
</evidence>